<comment type="caution">
    <text evidence="1">The sequence shown here is derived from an EMBL/GenBank/DDBJ whole genome shotgun (WGS) entry which is preliminary data.</text>
</comment>
<keyword evidence="2" id="KW-1185">Reference proteome</keyword>
<reference evidence="1" key="1">
    <citation type="submission" date="2016-01" db="EMBL/GenBank/DDBJ databases">
        <authorList>
            <person name="Peeters C."/>
        </authorList>
    </citation>
    <scope>NUCLEOTIDE SEQUENCE [LARGE SCALE GENOMIC DNA]</scope>
    <source>
        <strain evidence="1">LMG 29326</strain>
    </source>
</reference>
<dbReference type="Proteomes" id="UP000054978">
    <property type="component" value="Unassembled WGS sequence"/>
</dbReference>
<name>A0A158EBM2_9BURK</name>
<dbReference type="EMBL" id="FCOB02000081">
    <property type="protein sequence ID" value="SAL04301.1"/>
    <property type="molecule type" value="Genomic_DNA"/>
</dbReference>
<accession>A0A158EBM2</accession>
<evidence type="ECO:0000313" key="2">
    <source>
        <dbReference type="Proteomes" id="UP000054978"/>
    </source>
</evidence>
<proteinExistence type="predicted"/>
<evidence type="ECO:0000313" key="1">
    <source>
        <dbReference type="EMBL" id="SAL04301.1"/>
    </source>
</evidence>
<protein>
    <submittedName>
        <fullName evidence="1">Cell surface protein</fullName>
    </submittedName>
</protein>
<sequence length="326" mass="31273">MNAASAAGEAVSRRIGDYANDKFNETGDPAWDEGGDNRTALHIAGGALIGGLGGGAFGAVGGTAGAGLAAKMADQLDQISKGVGSATGSELLGNLTANVVAGVGGALVGGGAGAATASNVELYNQTMHRKKNDLIAQVCPATGQCDETVLNAAIQAQRDNAAAASENMKTAAIYGAPAAVVIALGPEAVTAAALAGGLDYAGSAYSYATGLTRDAPSVTNSYIAGVVGGLTYPFAIGGAAISGMGTAGKIAANMYNAGVAGVGAFGTAGMTRSNPNGAAAAATIATAAGAGAQIIFPGALGNLLNQMIQGAAGPVQNAVQNGLSKQ</sequence>
<dbReference type="STRING" id="1777144.AWB83_07005"/>
<organism evidence="1 2">
    <name type="scientific">Caballeronia ptereochthonis</name>
    <dbReference type="NCBI Taxonomy" id="1777144"/>
    <lineage>
        <taxon>Bacteria</taxon>
        <taxon>Pseudomonadati</taxon>
        <taxon>Pseudomonadota</taxon>
        <taxon>Betaproteobacteria</taxon>
        <taxon>Burkholderiales</taxon>
        <taxon>Burkholderiaceae</taxon>
        <taxon>Caballeronia</taxon>
    </lineage>
</organism>
<gene>
    <name evidence="1" type="ORF">AWB83_07005</name>
</gene>
<dbReference type="AlphaFoldDB" id="A0A158EBM2"/>